<comment type="caution">
    <text evidence="1">The sequence shown here is derived from an EMBL/GenBank/DDBJ whole genome shotgun (WGS) entry which is preliminary data.</text>
</comment>
<evidence type="ECO:0000313" key="2">
    <source>
        <dbReference type="Proteomes" id="UP001642464"/>
    </source>
</evidence>
<proteinExistence type="predicted"/>
<keyword evidence="2" id="KW-1185">Reference proteome</keyword>
<evidence type="ECO:0000313" key="1">
    <source>
        <dbReference type="EMBL" id="CAK9013491.1"/>
    </source>
</evidence>
<reference evidence="1 2" key="1">
    <citation type="submission" date="2024-02" db="EMBL/GenBank/DDBJ databases">
        <authorList>
            <person name="Chen Y."/>
            <person name="Shah S."/>
            <person name="Dougan E. K."/>
            <person name="Thang M."/>
            <person name="Chan C."/>
        </authorList>
    </citation>
    <scope>NUCLEOTIDE SEQUENCE [LARGE SCALE GENOMIC DNA]</scope>
</reference>
<name>A0ABP0JGQ8_9DINO</name>
<gene>
    <name evidence="1" type="ORF">SCF082_LOCUS11951</name>
</gene>
<dbReference type="EMBL" id="CAXAMM010007180">
    <property type="protein sequence ID" value="CAK9013491.1"/>
    <property type="molecule type" value="Genomic_DNA"/>
</dbReference>
<protein>
    <submittedName>
        <fullName evidence="1">Copia protein</fullName>
    </submittedName>
</protein>
<organism evidence="1 2">
    <name type="scientific">Durusdinium trenchii</name>
    <dbReference type="NCBI Taxonomy" id="1381693"/>
    <lineage>
        <taxon>Eukaryota</taxon>
        <taxon>Sar</taxon>
        <taxon>Alveolata</taxon>
        <taxon>Dinophyceae</taxon>
        <taxon>Suessiales</taxon>
        <taxon>Symbiodiniaceae</taxon>
        <taxon>Durusdinium</taxon>
    </lineage>
</organism>
<sequence>MACADATLAIFDAMARCAPEPDEADQDSRGVVVKGQTVKVQPKASPHAKTPLHLPEHLTKAKAKRKGQGKGRLFKGLCAILGFVSSLIYTQPGADGGGTGATPFGASHASDADASAAFDAAPDHGDYSYDSGYGSFDGWGGFSGGRQQFHGLDSGLEQPFGLAAGGTPASVRSHTWQEPPYGQEYNWDGNNPNQTDDPLHLHQQDKNFGFVKEGRRKRLLGMNRALQKIWTVELSIYDGVVQRARALRRCRSDLVEIFAGHGHVSQRALERGLRVLQPVDRVFGLELNRVNDFTWLRRTLDWHKPVLTVLEPECKLWSPLTNLNYYWRPDELELLRQEAQVTVRGVANTIRDIIHDDRYFLLENPRNGVFWKQEPIARLQSDFQLYYDYDNMCAYDLRGKDNGLICKPTGWLSSSPTILASVCKKCKCQTTHETCVGGNSQRAAVYTWSLAKSLVHGLEELLQELGDLETSATQGDLFSKKQLDVSRTKSLTALRSSLALSWYRSRPWHLVYVQIYRTPKTRRMSTRRALEVPDITHRAAALLFPDNSIELESEALEDVTNPHSRFDRSVRVGLFMYGRPVLLDSAAQRKAVREAATPKPEVEPELTLAPTDPGYNDIAFPGLTDDAVPQWVRGALKFILKKLVDQRGIVGADAMATGAVMACRAKNTLEIENLRFDAMKAFLEFENSDSLRRALLRKSRPCRGPYEIGQRVVYFRLRNPLDGEGSQPGYRQGGTIVAELFRSRGSNFVFFKVKKLGSLIIPTSRLSDQLRKTWPRSTLAVMTFDRLYLLFPKNLESQRCLKEEEDFLLYQLRLNYQKYKSQNLYLSNYLNHRATFGRAHDNSVFAWWTSCTTFTKGHQLAWINYHQFQRKLVNFLMQWLLKMAYYIHAKSYCAYCGCQDKQLEANRPQCSRCLCFEFTDRPETVQNWFDEDLEYDARTKGWRPSSSGDVLPNQTKLDEAWNTTTNYEIDDLEGTSFDKKIVIYHASTQKKKRRPSPRALRRHRARYTKYKPEQVWLVRHGRDDAFVCGWDGSPSEFQSLFQGQQHFAFAAHLTEWQEALASPKSTSSSIPSFEVFVSSNDNFRQLPSTSDEEDAGLKRTQRQALKREIPWKSVSRADFDGDESTIPRRLI</sequence>
<dbReference type="Proteomes" id="UP001642464">
    <property type="component" value="Unassembled WGS sequence"/>
</dbReference>
<accession>A0ABP0JGQ8</accession>